<dbReference type="GO" id="GO:0005829">
    <property type="term" value="C:cytosol"/>
    <property type="evidence" value="ECO:0007669"/>
    <property type="project" value="TreeGrafter"/>
</dbReference>
<evidence type="ECO:0000256" key="2">
    <source>
        <dbReference type="ARBA" id="ARBA00023002"/>
    </source>
</evidence>
<dbReference type="PANTHER" id="PTHR10996:SF283">
    <property type="entry name" value="GLYOXYLATE_HYDROXYPYRUVATE REDUCTASE B"/>
    <property type="match status" value="1"/>
</dbReference>
<dbReference type="Proteomes" id="UP000595254">
    <property type="component" value="Chromosome"/>
</dbReference>
<feature type="domain" description="D-isomer specific 2-hydroxyacid dehydrogenase NAD-binding" evidence="5">
    <location>
        <begin position="111"/>
        <end position="289"/>
    </location>
</feature>
<feature type="domain" description="D-isomer specific 2-hydroxyacid dehydrogenase catalytic" evidence="4">
    <location>
        <begin position="6"/>
        <end position="321"/>
    </location>
</feature>
<keyword evidence="2 3" id="KW-0560">Oxidoreductase</keyword>
<name>A0A974NK97_PERPY</name>
<dbReference type="GO" id="GO:0030267">
    <property type="term" value="F:glyoxylate reductase (NADPH) activity"/>
    <property type="evidence" value="ECO:0007669"/>
    <property type="project" value="TreeGrafter"/>
</dbReference>
<evidence type="ECO:0000256" key="1">
    <source>
        <dbReference type="ARBA" id="ARBA00005854"/>
    </source>
</evidence>
<sequence length="336" mass="37076">MSKPSVFITRKMVPDIIGNLKKQFEVRIWDSEEDAVPPEILLEEAKKVDALFVTISDKIDSSLLAQAENLKVIANMAVGYDNIDVEAANSKGIAVCNTPDVLTDTTADFTFALLMATARRVAEGAETVKQGNWQSWSPLLLAGHDIHHKTLGIIGMGEIGEAVAKRSLGFEMEILYHNRNRKPFAEQHLGAVYCSFEELLERSDYVVCMTPLTAETENMFDAEAFKRMKDSAIFINTSRGRVVDEDALHKALVQGEIAGAGLDVFTNEPIESDHPLISLPNVLATPHMASSSIETRIEMMNLCSENISRILTGRKPKTLVNKEWLSVKEDIGGLST</sequence>
<dbReference type="Pfam" id="PF02826">
    <property type="entry name" value="2-Hacid_dh_C"/>
    <property type="match status" value="1"/>
</dbReference>
<dbReference type="SUPFAM" id="SSF51735">
    <property type="entry name" value="NAD(P)-binding Rossmann-fold domains"/>
    <property type="match status" value="1"/>
</dbReference>
<organism evidence="6 7">
    <name type="scientific">Peribacillus psychrosaccharolyticus</name>
    <name type="common">Bacillus psychrosaccharolyticus</name>
    <dbReference type="NCBI Taxonomy" id="1407"/>
    <lineage>
        <taxon>Bacteria</taxon>
        <taxon>Bacillati</taxon>
        <taxon>Bacillota</taxon>
        <taxon>Bacilli</taxon>
        <taxon>Bacillales</taxon>
        <taxon>Bacillaceae</taxon>
        <taxon>Peribacillus</taxon>
    </lineage>
</organism>
<dbReference type="PROSITE" id="PS00671">
    <property type="entry name" value="D_2_HYDROXYACID_DH_3"/>
    <property type="match status" value="1"/>
</dbReference>
<reference evidence="6 7" key="1">
    <citation type="submission" date="2021-01" db="EMBL/GenBank/DDBJ databases">
        <title>FDA dAtabase for Regulatory Grade micrObial Sequences (FDA-ARGOS): Supporting development and validation of Infectious Disease Dx tests.</title>
        <authorList>
            <person name="Nelson B."/>
            <person name="Plummer A."/>
            <person name="Tallon L."/>
            <person name="Sadzewicz L."/>
            <person name="Zhao X."/>
            <person name="Boylan J."/>
            <person name="Ott S."/>
            <person name="Bowen H."/>
            <person name="Vavikolanu K."/>
            <person name="Mehta A."/>
            <person name="Aluvathingal J."/>
            <person name="Nadendla S."/>
            <person name="Myers T."/>
            <person name="Yan Y."/>
            <person name="Sichtig H."/>
        </authorList>
    </citation>
    <scope>NUCLEOTIDE SEQUENCE [LARGE SCALE GENOMIC DNA]</scope>
    <source>
        <strain evidence="6 7">FDAARGOS_1161</strain>
    </source>
</reference>
<keyword evidence="7" id="KW-1185">Reference proteome</keyword>
<proteinExistence type="inferred from homology"/>
<evidence type="ECO:0000259" key="5">
    <source>
        <dbReference type="Pfam" id="PF02826"/>
    </source>
</evidence>
<dbReference type="Gene3D" id="3.40.50.720">
    <property type="entry name" value="NAD(P)-binding Rossmann-like Domain"/>
    <property type="match status" value="2"/>
</dbReference>
<dbReference type="Pfam" id="PF00389">
    <property type="entry name" value="2-Hacid_dh"/>
    <property type="match status" value="1"/>
</dbReference>
<dbReference type="InterPro" id="IPR029753">
    <property type="entry name" value="D-isomer_DH_CS"/>
</dbReference>
<dbReference type="PANTHER" id="PTHR10996">
    <property type="entry name" value="2-HYDROXYACID DEHYDROGENASE-RELATED"/>
    <property type="match status" value="1"/>
</dbReference>
<dbReference type="SUPFAM" id="SSF52283">
    <property type="entry name" value="Formate/glycerate dehydrogenase catalytic domain-like"/>
    <property type="match status" value="1"/>
</dbReference>
<dbReference type="InterPro" id="IPR050223">
    <property type="entry name" value="D-isomer_2-hydroxyacid_DH"/>
</dbReference>
<gene>
    <name evidence="6" type="ORF">I6J18_16985</name>
</gene>
<dbReference type="InterPro" id="IPR006140">
    <property type="entry name" value="D-isomer_DH_NAD-bd"/>
</dbReference>
<dbReference type="KEGG" id="ppsr:I6J18_16985"/>
<comment type="similarity">
    <text evidence="1 3">Belongs to the D-isomer specific 2-hydroxyacid dehydrogenase family.</text>
</comment>
<evidence type="ECO:0000256" key="3">
    <source>
        <dbReference type="RuleBase" id="RU003719"/>
    </source>
</evidence>
<evidence type="ECO:0000313" key="6">
    <source>
        <dbReference type="EMBL" id="QQS99312.1"/>
    </source>
</evidence>
<protein>
    <submittedName>
        <fullName evidence="6">D-glycerate dehydrogenase</fullName>
    </submittedName>
</protein>
<dbReference type="GO" id="GO:0016618">
    <property type="term" value="F:hydroxypyruvate reductase [NAD(P)H] activity"/>
    <property type="evidence" value="ECO:0007669"/>
    <property type="project" value="TreeGrafter"/>
</dbReference>
<dbReference type="InterPro" id="IPR036291">
    <property type="entry name" value="NAD(P)-bd_dom_sf"/>
</dbReference>
<dbReference type="CDD" id="cd05301">
    <property type="entry name" value="GDH"/>
    <property type="match status" value="1"/>
</dbReference>
<evidence type="ECO:0000313" key="7">
    <source>
        <dbReference type="Proteomes" id="UP000595254"/>
    </source>
</evidence>
<accession>A0A974NK97</accession>
<dbReference type="EMBL" id="CP068053">
    <property type="protein sequence ID" value="QQS99312.1"/>
    <property type="molecule type" value="Genomic_DNA"/>
</dbReference>
<dbReference type="AlphaFoldDB" id="A0A974NK97"/>
<dbReference type="GO" id="GO:0051287">
    <property type="term" value="F:NAD binding"/>
    <property type="evidence" value="ECO:0007669"/>
    <property type="project" value="InterPro"/>
</dbReference>
<dbReference type="InterPro" id="IPR006139">
    <property type="entry name" value="D-isomer_2_OHA_DH_cat_dom"/>
</dbReference>
<dbReference type="FunFam" id="3.40.50.720:FF:000462">
    <property type="entry name" value="Glyoxylate reductase (NADP+)"/>
    <property type="match status" value="1"/>
</dbReference>
<evidence type="ECO:0000259" key="4">
    <source>
        <dbReference type="Pfam" id="PF00389"/>
    </source>
</evidence>
<dbReference type="RefSeq" id="WP_040374905.1">
    <property type="nucleotide sequence ID" value="NZ_CP068053.1"/>
</dbReference>